<dbReference type="Pfam" id="PF13155">
    <property type="entry name" value="Toprim_2"/>
    <property type="match status" value="1"/>
</dbReference>
<evidence type="ECO:0000313" key="3">
    <source>
        <dbReference type="Proteomes" id="UP000295215"/>
    </source>
</evidence>
<dbReference type="Proteomes" id="UP000295215">
    <property type="component" value="Unassembled WGS sequence"/>
</dbReference>
<dbReference type="RefSeq" id="WP_133712409.1">
    <property type="nucleotide sequence ID" value="NZ_SOAG01000010.1"/>
</dbReference>
<dbReference type="GO" id="GO:0003899">
    <property type="term" value="F:DNA-directed RNA polymerase activity"/>
    <property type="evidence" value="ECO:0007669"/>
    <property type="project" value="InterPro"/>
</dbReference>
<proteinExistence type="predicted"/>
<dbReference type="GO" id="GO:0006260">
    <property type="term" value="P:DNA replication"/>
    <property type="evidence" value="ECO:0007669"/>
    <property type="project" value="InterPro"/>
</dbReference>
<dbReference type="Gene3D" id="3.90.580.10">
    <property type="entry name" value="Zinc finger, CHC2-type domain"/>
    <property type="match status" value="1"/>
</dbReference>
<reference evidence="2 3" key="1">
    <citation type="submission" date="2019-03" db="EMBL/GenBank/DDBJ databases">
        <title>Genomic Encyclopedia of Archaeal and Bacterial Type Strains, Phase II (KMG-II): from individual species to whole genera.</title>
        <authorList>
            <person name="Goeker M."/>
        </authorList>
    </citation>
    <scope>NUCLEOTIDE SEQUENCE [LARGE SCALE GENOMIC DNA]</scope>
    <source>
        <strain evidence="2 3">DSM 28213</strain>
    </source>
</reference>
<evidence type="ECO:0000259" key="1">
    <source>
        <dbReference type="Pfam" id="PF01807"/>
    </source>
</evidence>
<dbReference type="SUPFAM" id="SSF57783">
    <property type="entry name" value="Zinc beta-ribbon"/>
    <property type="match status" value="1"/>
</dbReference>
<dbReference type="InterPro" id="IPR036977">
    <property type="entry name" value="DNA_primase_Znf_CHC2"/>
</dbReference>
<dbReference type="InterPro" id="IPR002694">
    <property type="entry name" value="Znf_CHC2"/>
</dbReference>
<evidence type="ECO:0000313" key="2">
    <source>
        <dbReference type="EMBL" id="TDS59637.1"/>
    </source>
</evidence>
<comment type="caution">
    <text evidence="2">The sequence shown here is derived from an EMBL/GenBank/DDBJ whole genome shotgun (WGS) entry which is preliminary data.</text>
</comment>
<gene>
    <name evidence="2" type="ORF">C8P70_11085</name>
</gene>
<dbReference type="AlphaFoldDB" id="A0A4R7F5T9"/>
<name>A0A4R7F5T9_9FLAO</name>
<accession>A0A4R7F5T9</accession>
<dbReference type="Pfam" id="PF01807">
    <property type="entry name" value="Zn_ribbon_DnaG"/>
    <property type="match status" value="1"/>
</dbReference>
<dbReference type="GO" id="GO:0008270">
    <property type="term" value="F:zinc ion binding"/>
    <property type="evidence" value="ECO:0007669"/>
    <property type="project" value="InterPro"/>
</dbReference>
<organism evidence="2 3">
    <name type="scientific">Myroides indicus</name>
    <dbReference type="NCBI Taxonomy" id="1323422"/>
    <lineage>
        <taxon>Bacteria</taxon>
        <taxon>Pseudomonadati</taxon>
        <taxon>Bacteroidota</taxon>
        <taxon>Flavobacteriia</taxon>
        <taxon>Flavobacteriales</taxon>
        <taxon>Flavobacteriaceae</taxon>
        <taxon>Myroides</taxon>
    </lineage>
</organism>
<feature type="domain" description="Zinc finger CHC2-type" evidence="1">
    <location>
        <begin position="5"/>
        <end position="86"/>
    </location>
</feature>
<dbReference type="Gene3D" id="3.40.1360.10">
    <property type="match status" value="1"/>
</dbReference>
<dbReference type="OrthoDB" id="8536512at2"/>
<dbReference type="SUPFAM" id="SSF56731">
    <property type="entry name" value="DNA primase core"/>
    <property type="match status" value="1"/>
</dbReference>
<keyword evidence="3" id="KW-1185">Reference proteome</keyword>
<dbReference type="EMBL" id="SOAG01000010">
    <property type="protein sequence ID" value="TDS59637.1"/>
    <property type="molecule type" value="Genomic_DNA"/>
</dbReference>
<dbReference type="GO" id="GO:0003677">
    <property type="term" value="F:DNA binding"/>
    <property type="evidence" value="ECO:0007669"/>
    <property type="project" value="InterPro"/>
</dbReference>
<protein>
    <submittedName>
        <fullName evidence="2">CHC2-type zinc finger protein</fullName>
    </submittedName>
</protein>
<sequence>MNNIQELKKISIINILNKLNIESVEKKKEEFWFKAPWRNEQTASVKCKNNLFFDFGDSSFKGNTIDFIMKLFNYNFKDAVKWLQDESVSFSFHQPENIFPKKIDNKQSYSIIKIQTLQNTILIEYLKSRKLNIELCKKYLVEVYYQLNSKKYFGVGFKNDLGGIEIRNKYAKLCLGKKWYTSIKGKSNQLIVLESWSDFISLMMLFPKTESQFDFVVLNTLSMLNKLDTVYEEYKNVFLALDNDKAGTKATQKYLEILGAKCTDIRYLYKNGSKDLNDYLLGNY</sequence>